<dbReference type="CDD" id="cd00093">
    <property type="entry name" value="HTH_XRE"/>
    <property type="match status" value="1"/>
</dbReference>
<sequence>MENFTNLSDRIRQIIDYKGISINKFSLQIGVSNSYFNKILRDNNSVGSDKIEKILREYPEINPEWLILGSGEMFKNNNTITQTTTGDNNISIGKGSIKGNNTINSNTGNETIKQLQKELEDCKNQLEGYKKMITEKDNQINKLLNILAK</sequence>
<dbReference type="AlphaFoldDB" id="A0A376BZP3"/>
<name>A0A376BZP3_9FLAO</name>
<evidence type="ECO:0000259" key="2">
    <source>
        <dbReference type="PROSITE" id="PS50943"/>
    </source>
</evidence>
<proteinExistence type="predicted"/>
<dbReference type="Gene3D" id="1.10.260.40">
    <property type="entry name" value="lambda repressor-like DNA-binding domains"/>
    <property type="match status" value="1"/>
</dbReference>
<dbReference type="GO" id="GO:0003677">
    <property type="term" value="F:DNA binding"/>
    <property type="evidence" value="ECO:0007669"/>
    <property type="project" value="InterPro"/>
</dbReference>
<organism evidence="3 4">
    <name type="scientific">Bergeyella zoohelcum</name>
    <dbReference type="NCBI Taxonomy" id="1015"/>
    <lineage>
        <taxon>Bacteria</taxon>
        <taxon>Pseudomonadati</taxon>
        <taxon>Bacteroidota</taxon>
        <taxon>Flavobacteriia</taxon>
        <taxon>Flavobacteriales</taxon>
        <taxon>Weeksellaceae</taxon>
        <taxon>Bergeyella</taxon>
    </lineage>
</organism>
<dbReference type="Proteomes" id="UP000255515">
    <property type="component" value="Unassembled WGS sequence"/>
</dbReference>
<protein>
    <recommendedName>
        <fullName evidence="2">HTH cro/C1-type domain-containing protein</fullName>
    </recommendedName>
</protein>
<keyword evidence="1" id="KW-0175">Coiled coil</keyword>
<evidence type="ECO:0000313" key="3">
    <source>
        <dbReference type="EMBL" id="SSZ46951.1"/>
    </source>
</evidence>
<reference evidence="3 4" key="1">
    <citation type="submission" date="2018-06" db="EMBL/GenBank/DDBJ databases">
        <authorList>
            <consortium name="Pathogen Informatics"/>
            <person name="Doyle S."/>
        </authorList>
    </citation>
    <scope>NUCLEOTIDE SEQUENCE [LARGE SCALE GENOMIC DNA]</scope>
    <source>
        <strain evidence="3 4">NCTC11661</strain>
    </source>
</reference>
<gene>
    <name evidence="3" type="ORF">NCTC11661_00613</name>
</gene>
<dbReference type="PROSITE" id="PS50943">
    <property type="entry name" value="HTH_CROC1"/>
    <property type="match status" value="1"/>
</dbReference>
<dbReference type="InterPro" id="IPR010982">
    <property type="entry name" value="Lambda_DNA-bd_dom_sf"/>
</dbReference>
<feature type="coiled-coil region" evidence="1">
    <location>
        <begin position="105"/>
        <end position="139"/>
    </location>
</feature>
<evidence type="ECO:0000313" key="4">
    <source>
        <dbReference type="Proteomes" id="UP000255515"/>
    </source>
</evidence>
<dbReference type="InterPro" id="IPR001387">
    <property type="entry name" value="Cro/C1-type_HTH"/>
</dbReference>
<feature type="domain" description="HTH cro/C1-type" evidence="2">
    <location>
        <begin position="11"/>
        <end position="66"/>
    </location>
</feature>
<accession>A0A376BZP3</accession>
<evidence type="ECO:0000256" key="1">
    <source>
        <dbReference type="SAM" id="Coils"/>
    </source>
</evidence>
<dbReference type="EMBL" id="UFTJ01000001">
    <property type="protein sequence ID" value="SSZ46951.1"/>
    <property type="molecule type" value="Genomic_DNA"/>
</dbReference>
<dbReference type="SUPFAM" id="SSF47413">
    <property type="entry name" value="lambda repressor-like DNA-binding domains"/>
    <property type="match status" value="1"/>
</dbReference>
<dbReference type="RefSeq" id="WP_002686633.1">
    <property type="nucleotide sequence ID" value="NZ_UFTJ01000001.1"/>
</dbReference>
<dbReference type="SMART" id="SM00530">
    <property type="entry name" value="HTH_XRE"/>
    <property type="match status" value="1"/>
</dbReference>